<evidence type="ECO:0000256" key="2">
    <source>
        <dbReference type="ARBA" id="ARBA00023125"/>
    </source>
</evidence>
<feature type="transmembrane region" description="Helical" evidence="4">
    <location>
        <begin position="21"/>
        <end position="43"/>
    </location>
</feature>
<gene>
    <name evidence="6" type="ORF">PAT3040_00330</name>
</gene>
<dbReference type="GO" id="GO:0043565">
    <property type="term" value="F:sequence-specific DNA binding"/>
    <property type="evidence" value="ECO:0007669"/>
    <property type="project" value="InterPro"/>
</dbReference>
<proteinExistence type="predicted"/>
<dbReference type="GO" id="GO:0003700">
    <property type="term" value="F:DNA-binding transcription factor activity"/>
    <property type="evidence" value="ECO:0007669"/>
    <property type="project" value="InterPro"/>
</dbReference>
<dbReference type="PROSITE" id="PS01124">
    <property type="entry name" value="HTH_ARAC_FAMILY_2"/>
    <property type="match status" value="1"/>
</dbReference>
<accession>A0A2R5EID5</accession>
<feature type="domain" description="HTH araC/xylS-type" evidence="5">
    <location>
        <begin position="671"/>
        <end position="770"/>
    </location>
</feature>
<keyword evidence="2" id="KW-0238">DNA-binding</keyword>
<dbReference type="InterPro" id="IPR009057">
    <property type="entry name" value="Homeodomain-like_sf"/>
</dbReference>
<protein>
    <recommendedName>
        <fullName evidence="5">HTH araC/xylS-type domain-containing protein</fullName>
    </recommendedName>
</protein>
<dbReference type="SMART" id="SM00342">
    <property type="entry name" value="HTH_ARAC"/>
    <property type="match status" value="1"/>
</dbReference>
<evidence type="ECO:0000313" key="7">
    <source>
        <dbReference type="Proteomes" id="UP000245202"/>
    </source>
</evidence>
<evidence type="ECO:0000259" key="5">
    <source>
        <dbReference type="PROSITE" id="PS01124"/>
    </source>
</evidence>
<keyword evidence="7" id="KW-1185">Reference proteome</keyword>
<reference evidence="6 7" key="1">
    <citation type="submission" date="2017-08" db="EMBL/GenBank/DDBJ databases">
        <title>Substantial Increase in Enzyme Production by Combined Drug-Resistance Mutations in Paenibacillus agaridevorans.</title>
        <authorList>
            <person name="Tanaka Y."/>
            <person name="Funane K."/>
            <person name="Hosaka T."/>
            <person name="Shiwa Y."/>
            <person name="Fujita N."/>
            <person name="Miyazaki T."/>
            <person name="Yoshikawa H."/>
            <person name="Murakami K."/>
            <person name="Kasahara K."/>
            <person name="Inaoka T."/>
            <person name="Hiraga Y."/>
            <person name="Ochi K."/>
        </authorList>
    </citation>
    <scope>NUCLEOTIDE SEQUENCE [LARGE SCALE GENOMIC DNA]</scope>
    <source>
        <strain evidence="6 7">T-3040</strain>
    </source>
</reference>
<dbReference type="Pfam" id="PF12833">
    <property type="entry name" value="HTH_18"/>
    <property type="match status" value="1"/>
</dbReference>
<dbReference type="RefSeq" id="WP_108991286.1">
    <property type="nucleotide sequence ID" value="NZ_BDQX01000028.1"/>
</dbReference>
<keyword evidence="3" id="KW-0804">Transcription</keyword>
<dbReference type="PANTHER" id="PTHR43280">
    <property type="entry name" value="ARAC-FAMILY TRANSCRIPTIONAL REGULATOR"/>
    <property type="match status" value="1"/>
</dbReference>
<keyword evidence="4" id="KW-1133">Transmembrane helix</keyword>
<evidence type="ECO:0000313" key="6">
    <source>
        <dbReference type="EMBL" id="GBG05845.1"/>
    </source>
</evidence>
<evidence type="ECO:0000256" key="4">
    <source>
        <dbReference type="SAM" id="Phobius"/>
    </source>
</evidence>
<evidence type="ECO:0000256" key="1">
    <source>
        <dbReference type="ARBA" id="ARBA00023015"/>
    </source>
</evidence>
<dbReference type="EMBL" id="BDQX01000028">
    <property type="protein sequence ID" value="GBG05845.1"/>
    <property type="molecule type" value="Genomic_DNA"/>
</dbReference>
<organism evidence="6 7">
    <name type="scientific">Paenibacillus agaridevorans</name>
    <dbReference type="NCBI Taxonomy" id="171404"/>
    <lineage>
        <taxon>Bacteria</taxon>
        <taxon>Bacillati</taxon>
        <taxon>Bacillota</taxon>
        <taxon>Bacilli</taxon>
        <taxon>Bacillales</taxon>
        <taxon>Paenibacillaceae</taxon>
        <taxon>Paenibacillus</taxon>
    </lineage>
</organism>
<dbReference type="InterPro" id="IPR018060">
    <property type="entry name" value="HTH_AraC"/>
</dbReference>
<evidence type="ECO:0000256" key="3">
    <source>
        <dbReference type="ARBA" id="ARBA00023163"/>
    </source>
</evidence>
<name>A0A2R5EID5_9BACL</name>
<dbReference type="Proteomes" id="UP000245202">
    <property type="component" value="Unassembled WGS sequence"/>
</dbReference>
<keyword evidence="4" id="KW-0812">Transmembrane</keyword>
<keyword evidence="4" id="KW-0472">Membrane</keyword>
<dbReference type="PROSITE" id="PS51257">
    <property type="entry name" value="PROKAR_LIPOPROTEIN"/>
    <property type="match status" value="1"/>
</dbReference>
<dbReference type="PANTHER" id="PTHR43280:SF2">
    <property type="entry name" value="HTH-TYPE TRANSCRIPTIONAL REGULATOR EXSA"/>
    <property type="match status" value="1"/>
</dbReference>
<dbReference type="Gene3D" id="1.10.10.60">
    <property type="entry name" value="Homeodomain-like"/>
    <property type="match status" value="2"/>
</dbReference>
<keyword evidence="1" id="KW-0805">Transcription regulation</keyword>
<sequence>MKFSISHLWRGAKRRKTYAQILVYFIVACVGILVISTLFLSIVSSNTLMRTIGNHSKLQLHHAVETLSFTMNWNIDYAQRSSLSTPIRSYALRSLTTPHEDNLIWNALVELKDNNPYIDSIYLINHYNRKVVDTRHGVSENDEFYDQDILSMLDRAAQHADERKSIVPRLLEADYITPIEPRIISLIIPLEFDYSGSTFVVNINADALISANRTNTANAGSQLYVLDGDQNIISGNTQTDFLKNFSELGYHYNVARKPGFYEHEGDQSGYLIVQEEIPLNVLGPWTMIEIFPKSEILKDINTLKSQTFIFFGCILLATIWIIWNLSRKIYSPIQELIVAVTSRNRHMVEDHRLSNEFAFLSDVFTEQSQELDAYSRNQRLLAKESFLQELLETDIAHRAERMEQQFNQFRLTIAPERLTVAILRIDQFQSFTDHYTDRDQRLLRFGVSNIAKERLQERWPVETVDMGKDHIAVILNLQNESDIVELCQKFKRCQGDIEHYLSIGTTVAVSPLIEQVHELHESYKQTYHLTDARFQLGWGSIISEAVNAEPSNPTFQYPEDKEKLIVQWLKKGESIPLLAQLDAFEILIQKFHYSESKLAATMLLLSIGKTLRQLPIRAYQASDWSLSAIQKQLDQLETLEAVLDWIKRLLGQACSEISSLEISPRSLSIIEEIKNVVNQQYQDQNLSTKLISDQLGLSVNYVRNLFKTETKQSLMDFITDRRMEEVIKLMADATLTIDEIVLQSGFTSTVSFYPIFKKKYGMTPAAYRKEME</sequence>
<dbReference type="SUPFAM" id="SSF46689">
    <property type="entry name" value="Homeodomain-like"/>
    <property type="match status" value="1"/>
</dbReference>
<dbReference type="AlphaFoldDB" id="A0A2R5EID5"/>
<comment type="caution">
    <text evidence="6">The sequence shown here is derived from an EMBL/GenBank/DDBJ whole genome shotgun (WGS) entry which is preliminary data.</text>
</comment>